<evidence type="ECO:0000313" key="2">
    <source>
        <dbReference type="Proteomes" id="UP000091926"/>
    </source>
</evidence>
<sequence length="273" mass="29951">MPHSPLIASTRMYDVAPSARDAWHALLRAAHDRAGLEVDFVEHGWPTPIGELWERPGLCGAFMCGWPYAQARRAGKAYTAVAAVVPSWTQYAGQARYRSEFLVRAAAPWQQLPDALGSRYGWMVRDSQSGWNAPRRMLAQWTAERGPLLFEASKGPYGNPRGLLRALLDEEIDLTAVDGWYLDLLRAHDPAALQGVRTLAYTPWTANPLLVGGPDVDPALTGRLSQVLYGMHEDGSLAGLLAQAHVARFVPAHPAAYEALLDTGDAEAYPEIR</sequence>
<dbReference type="PANTHER" id="PTHR35841:SF1">
    <property type="entry name" value="PHOSPHONATES-BINDING PERIPLASMIC PROTEIN"/>
    <property type="match status" value="1"/>
</dbReference>
<dbReference type="RefSeq" id="WP_066657381.1">
    <property type="nucleotide sequence ID" value="NZ_CBCSCL010000006.1"/>
</dbReference>
<evidence type="ECO:0000313" key="1">
    <source>
        <dbReference type="EMBL" id="ANN77587.1"/>
    </source>
</evidence>
<dbReference type="PANTHER" id="PTHR35841">
    <property type="entry name" value="PHOSPHONATES-BINDING PERIPLASMIC PROTEIN"/>
    <property type="match status" value="1"/>
</dbReference>
<dbReference type="KEGG" id="bfz:BAU07_11140"/>
<dbReference type="STRING" id="463014.BAU07_11140"/>
<dbReference type="Pfam" id="PF12974">
    <property type="entry name" value="Phosphonate-bd"/>
    <property type="match status" value="1"/>
</dbReference>
<gene>
    <name evidence="1" type="ORF">BAU07_11140</name>
</gene>
<protein>
    <submittedName>
        <fullName evidence="1">ABC transporter substrate-binding protein</fullName>
    </submittedName>
</protein>
<dbReference type="AlphaFoldDB" id="A0A193GC44"/>
<organism evidence="1 2">
    <name type="scientific">Bordetella flabilis</name>
    <dbReference type="NCBI Taxonomy" id="463014"/>
    <lineage>
        <taxon>Bacteria</taxon>
        <taxon>Pseudomonadati</taxon>
        <taxon>Pseudomonadota</taxon>
        <taxon>Betaproteobacteria</taxon>
        <taxon>Burkholderiales</taxon>
        <taxon>Alcaligenaceae</taxon>
        <taxon>Bordetella</taxon>
    </lineage>
</organism>
<dbReference type="SUPFAM" id="SSF53850">
    <property type="entry name" value="Periplasmic binding protein-like II"/>
    <property type="match status" value="1"/>
</dbReference>
<dbReference type="EMBL" id="CP016172">
    <property type="protein sequence ID" value="ANN77587.1"/>
    <property type="molecule type" value="Genomic_DNA"/>
</dbReference>
<reference evidence="1 2" key="1">
    <citation type="submission" date="2016-06" db="EMBL/GenBank/DDBJ databases">
        <title>Complete genome sequences of Bordetella bronchialis and Bordetella flabilis.</title>
        <authorList>
            <person name="LiPuma J.J."/>
            <person name="Spilker T."/>
        </authorList>
    </citation>
    <scope>NUCLEOTIDE SEQUENCE [LARGE SCALE GENOMIC DNA]</scope>
    <source>
        <strain evidence="1 2">AU10664</strain>
    </source>
</reference>
<accession>A0A193GC44</accession>
<dbReference type="Gene3D" id="3.40.190.10">
    <property type="entry name" value="Periplasmic binding protein-like II"/>
    <property type="match status" value="1"/>
</dbReference>
<dbReference type="OrthoDB" id="5599602at2"/>
<name>A0A193GC44_9BORD</name>
<keyword evidence="2" id="KW-1185">Reference proteome</keyword>
<dbReference type="Proteomes" id="UP000091926">
    <property type="component" value="Chromosome"/>
</dbReference>
<proteinExistence type="predicted"/>